<dbReference type="AlphaFoldDB" id="A0AA39I0T5"/>
<protein>
    <submittedName>
        <fullName evidence="2">Uncharacterized protein</fullName>
    </submittedName>
</protein>
<evidence type="ECO:0000256" key="1">
    <source>
        <dbReference type="SAM" id="Phobius"/>
    </source>
</evidence>
<reference evidence="2" key="1">
    <citation type="submission" date="2023-06" db="EMBL/GenBank/DDBJ databases">
        <title>Genomic analysis of the entomopathogenic nematode Steinernema hermaphroditum.</title>
        <authorList>
            <person name="Schwarz E.M."/>
            <person name="Heppert J.K."/>
            <person name="Baniya A."/>
            <person name="Schwartz H.T."/>
            <person name="Tan C.-H."/>
            <person name="Antoshechkin I."/>
            <person name="Sternberg P.W."/>
            <person name="Goodrich-Blair H."/>
            <person name="Dillman A.R."/>
        </authorList>
    </citation>
    <scope>NUCLEOTIDE SEQUENCE</scope>
    <source>
        <strain evidence="2">PS9179</strain>
        <tissue evidence="2">Whole animal</tissue>
    </source>
</reference>
<accession>A0AA39I0T5</accession>
<dbReference type="Proteomes" id="UP001175271">
    <property type="component" value="Unassembled WGS sequence"/>
</dbReference>
<evidence type="ECO:0000313" key="2">
    <source>
        <dbReference type="EMBL" id="KAK0415703.1"/>
    </source>
</evidence>
<comment type="caution">
    <text evidence="2">The sequence shown here is derived from an EMBL/GenBank/DDBJ whole genome shotgun (WGS) entry which is preliminary data.</text>
</comment>
<name>A0AA39I0T5_9BILA</name>
<keyword evidence="1" id="KW-0472">Membrane</keyword>
<dbReference type="EMBL" id="JAUCMV010000002">
    <property type="protein sequence ID" value="KAK0415703.1"/>
    <property type="molecule type" value="Genomic_DNA"/>
</dbReference>
<proteinExistence type="predicted"/>
<sequence length="102" mass="11379">MDGLQTLQQGQFNGLFEWRAVEMLCFLCGSFCPAFLVTIVLTTCLRTQKPKAKPGHLPEFDDPKAADVDTLYEVYSVEMFPEKNTLLSSHSATDELKCATTV</sequence>
<keyword evidence="1" id="KW-1133">Transmembrane helix</keyword>
<keyword evidence="1" id="KW-0812">Transmembrane</keyword>
<gene>
    <name evidence="2" type="ORF">QR680_012072</name>
</gene>
<organism evidence="2 3">
    <name type="scientific">Steinernema hermaphroditum</name>
    <dbReference type="NCBI Taxonomy" id="289476"/>
    <lineage>
        <taxon>Eukaryota</taxon>
        <taxon>Metazoa</taxon>
        <taxon>Ecdysozoa</taxon>
        <taxon>Nematoda</taxon>
        <taxon>Chromadorea</taxon>
        <taxon>Rhabditida</taxon>
        <taxon>Tylenchina</taxon>
        <taxon>Panagrolaimomorpha</taxon>
        <taxon>Strongyloidoidea</taxon>
        <taxon>Steinernematidae</taxon>
        <taxon>Steinernema</taxon>
    </lineage>
</organism>
<keyword evidence="3" id="KW-1185">Reference proteome</keyword>
<evidence type="ECO:0000313" key="3">
    <source>
        <dbReference type="Proteomes" id="UP001175271"/>
    </source>
</evidence>
<feature type="transmembrane region" description="Helical" evidence="1">
    <location>
        <begin position="20"/>
        <end position="45"/>
    </location>
</feature>